<proteinExistence type="predicted"/>
<dbReference type="AlphaFoldDB" id="A0A4V6A512"/>
<dbReference type="PANTHER" id="PTHR22744">
    <property type="entry name" value="HELIX LOOP HELIX PROTEIN 21-RELATED"/>
    <property type="match status" value="1"/>
</dbReference>
<dbReference type="STRING" id="34508.A0A4V6A512"/>
<dbReference type="Proteomes" id="UP000298663">
    <property type="component" value="Unassembled WGS sequence"/>
</dbReference>
<comment type="caution">
    <text evidence="2">The sequence shown here is derived from an EMBL/GenBank/DDBJ whole genome shotgun (WGS) entry which is preliminary data.</text>
</comment>
<dbReference type="InterPro" id="IPR011333">
    <property type="entry name" value="SKP1/BTB/POZ_sf"/>
</dbReference>
<feature type="domain" description="BTB" evidence="1">
    <location>
        <begin position="126"/>
        <end position="191"/>
    </location>
</feature>
<dbReference type="CDD" id="cd18186">
    <property type="entry name" value="BTB_POZ_ZBTB_KLHL-like"/>
    <property type="match status" value="1"/>
</dbReference>
<name>A0A4V6A512_STECR</name>
<dbReference type="PANTHER" id="PTHR22744:SF14">
    <property type="entry name" value="BTB DOMAIN-CONTAINING PROTEIN-RELATED"/>
    <property type="match status" value="1"/>
</dbReference>
<dbReference type="SMART" id="SM00225">
    <property type="entry name" value="BTB"/>
    <property type="match status" value="1"/>
</dbReference>
<dbReference type="Gene3D" id="3.30.710.10">
    <property type="entry name" value="Potassium Channel Kv1.1, Chain A"/>
    <property type="match status" value="1"/>
</dbReference>
<dbReference type="PROSITE" id="PS50097">
    <property type="entry name" value="BTB"/>
    <property type="match status" value="1"/>
</dbReference>
<organism evidence="2 3">
    <name type="scientific">Steinernema carpocapsae</name>
    <name type="common">Entomopathogenic nematode</name>
    <dbReference type="NCBI Taxonomy" id="34508"/>
    <lineage>
        <taxon>Eukaryota</taxon>
        <taxon>Metazoa</taxon>
        <taxon>Ecdysozoa</taxon>
        <taxon>Nematoda</taxon>
        <taxon>Chromadorea</taxon>
        <taxon>Rhabditida</taxon>
        <taxon>Tylenchina</taxon>
        <taxon>Panagrolaimomorpha</taxon>
        <taxon>Strongyloidoidea</taxon>
        <taxon>Steinernematidae</taxon>
        <taxon>Steinernema</taxon>
    </lineage>
</organism>
<evidence type="ECO:0000313" key="2">
    <source>
        <dbReference type="EMBL" id="TKR89045.1"/>
    </source>
</evidence>
<evidence type="ECO:0000313" key="3">
    <source>
        <dbReference type="Proteomes" id="UP000298663"/>
    </source>
</evidence>
<keyword evidence="3" id="KW-1185">Reference proteome</keyword>
<accession>A0A4V6A512</accession>
<sequence>MAAKGVISFKTLERGKCERAADSQICEKIICEPKEGNSAILWTCLAIGTLAAVNEKDNKQSAYREWNAAFGNNGSWCHLHHDKEKESKALAAVCKDVTGEVYVGVIGARCVDLTNPTNVLIQGSVDAAKVKIDGQELWLSKTVLGAHSPFFAALFKNNKGMYNLKDLEDVKLEEFLQFLGIVHGFNMPIDKCSVESLLTLAELFQCKVVQRRCEHFLRSASSLVVTSAKKLFICDRFKLHGLLLDTFAEMPLEEIKKLRLPSGQSFSPLLSSVMSQKLRLVD</sequence>
<reference evidence="2 3" key="2">
    <citation type="journal article" date="2019" name="G3 (Bethesda)">
        <title>Hybrid Assembly of the Genome of the Entomopathogenic Nematode Steinernema carpocapsae Identifies the X-Chromosome.</title>
        <authorList>
            <person name="Serra L."/>
            <person name="Macchietto M."/>
            <person name="Macias-Munoz A."/>
            <person name="McGill C.J."/>
            <person name="Rodriguez I.M."/>
            <person name="Rodriguez B."/>
            <person name="Murad R."/>
            <person name="Mortazavi A."/>
        </authorList>
    </citation>
    <scope>NUCLEOTIDE SEQUENCE [LARGE SCALE GENOMIC DNA]</scope>
    <source>
        <strain evidence="2 3">ALL</strain>
    </source>
</reference>
<dbReference type="EMBL" id="AZBU02000003">
    <property type="protein sequence ID" value="TKR89045.1"/>
    <property type="molecule type" value="Genomic_DNA"/>
</dbReference>
<reference evidence="2 3" key="1">
    <citation type="journal article" date="2015" name="Genome Biol.">
        <title>Comparative genomics of Steinernema reveals deeply conserved gene regulatory networks.</title>
        <authorList>
            <person name="Dillman A.R."/>
            <person name="Macchietto M."/>
            <person name="Porter C.F."/>
            <person name="Rogers A."/>
            <person name="Williams B."/>
            <person name="Antoshechkin I."/>
            <person name="Lee M.M."/>
            <person name="Goodwin Z."/>
            <person name="Lu X."/>
            <person name="Lewis E.E."/>
            <person name="Goodrich-Blair H."/>
            <person name="Stock S.P."/>
            <person name="Adams B.J."/>
            <person name="Sternberg P.W."/>
            <person name="Mortazavi A."/>
        </authorList>
    </citation>
    <scope>NUCLEOTIDE SEQUENCE [LARGE SCALE GENOMIC DNA]</scope>
    <source>
        <strain evidence="2 3">ALL</strain>
    </source>
</reference>
<evidence type="ECO:0000259" key="1">
    <source>
        <dbReference type="PROSITE" id="PS50097"/>
    </source>
</evidence>
<protein>
    <recommendedName>
        <fullName evidence="1">BTB domain-containing protein</fullName>
    </recommendedName>
</protein>
<gene>
    <name evidence="2" type="ORF">L596_013205</name>
</gene>
<dbReference type="Pfam" id="PF00651">
    <property type="entry name" value="BTB"/>
    <property type="match status" value="1"/>
</dbReference>
<dbReference type="InterPro" id="IPR000210">
    <property type="entry name" value="BTB/POZ_dom"/>
</dbReference>
<dbReference type="SUPFAM" id="SSF54695">
    <property type="entry name" value="POZ domain"/>
    <property type="match status" value="1"/>
</dbReference>